<evidence type="ECO:0000256" key="1">
    <source>
        <dbReference type="ARBA" id="ARBA00010996"/>
    </source>
</evidence>
<dbReference type="FunFam" id="3.40.30.10:FF:000013">
    <property type="entry name" value="Blast:Protein SCO1 homolog, mitochondrial"/>
    <property type="match status" value="1"/>
</dbReference>
<dbReference type="PANTHER" id="PTHR12151:SF25">
    <property type="entry name" value="LINALOOL DEHYDRATASE_ISOMERASE DOMAIN-CONTAINING PROTEIN"/>
    <property type="match status" value="1"/>
</dbReference>
<dbReference type="InterPro" id="IPR003782">
    <property type="entry name" value="SCO1/SenC"/>
</dbReference>
<dbReference type="SUPFAM" id="SSF52833">
    <property type="entry name" value="Thioredoxin-like"/>
    <property type="match status" value="1"/>
</dbReference>
<dbReference type="InterPro" id="IPR036249">
    <property type="entry name" value="Thioredoxin-like_sf"/>
</dbReference>
<keyword evidence="3" id="KW-1015">Disulfide bond</keyword>
<reference evidence="5 6" key="1">
    <citation type="journal article" date="2009" name="PLoS ONE">
        <title>The complete genome of Teredinibacter turnerae T7901: an intracellular endosymbiont of marine wood-boring bivalves (shipworms).</title>
        <authorList>
            <person name="Yang J.C."/>
            <person name="Madupu R."/>
            <person name="Durkin A.S."/>
            <person name="Ekborg N.A."/>
            <person name="Pedamallu C.S."/>
            <person name="Hostetler J.B."/>
            <person name="Radune D."/>
            <person name="Toms B.S."/>
            <person name="Henrissat B."/>
            <person name="Coutinho P.M."/>
            <person name="Schwarz S."/>
            <person name="Field L."/>
            <person name="Trindade-Silva A.E."/>
            <person name="Soares C.A.G."/>
            <person name="Elshahawi S."/>
            <person name="Hanora A."/>
            <person name="Schmidt E.W."/>
            <person name="Haygood M.G."/>
            <person name="Posfai J."/>
            <person name="Benner J."/>
            <person name="Madinger C."/>
            <person name="Nove J."/>
            <person name="Anton B."/>
            <person name="Chaudhary K."/>
            <person name="Foster J."/>
            <person name="Holman A."/>
            <person name="Kumar S."/>
            <person name="Lessard P.A."/>
            <person name="Luyten Y.A."/>
            <person name="Slatko B."/>
            <person name="Wood N."/>
            <person name="Wu B."/>
            <person name="Teplitski M."/>
            <person name="Mougous J.D."/>
            <person name="Ward N."/>
            <person name="Eisen J.A."/>
            <person name="Badger J.H."/>
            <person name="Distel D.L."/>
        </authorList>
    </citation>
    <scope>NUCLEOTIDE SEQUENCE [LARGE SCALE GENOMIC DNA]</scope>
    <source>
        <strain evidence="6">ATCC 39867 / T7901</strain>
    </source>
</reference>
<accession>C5BKU6</accession>
<evidence type="ECO:0000256" key="4">
    <source>
        <dbReference type="SAM" id="Phobius"/>
    </source>
</evidence>
<organism evidence="5 6">
    <name type="scientific">Teredinibacter turnerae (strain ATCC 39867 / T7901)</name>
    <dbReference type="NCBI Taxonomy" id="377629"/>
    <lineage>
        <taxon>Bacteria</taxon>
        <taxon>Pseudomonadati</taxon>
        <taxon>Pseudomonadota</taxon>
        <taxon>Gammaproteobacteria</taxon>
        <taxon>Cellvibrionales</taxon>
        <taxon>Cellvibrionaceae</taxon>
        <taxon>Teredinibacter</taxon>
    </lineage>
</organism>
<feature type="disulfide bond" description="Redox-active" evidence="3">
    <location>
        <begin position="95"/>
        <end position="99"/>
    </location>
</feature>
<dbReference type="PANTHER" id="PTHR12151">
    <property type="entry name" value="ELECTRON TRANSPORT PROTIN SCO1/SENC FAMILY MEMBER"/>
    <property type="match status" value="1"/>
</dbReference>
<evidence type="ECO:0000313" key="5">
    <source>
        <dbReference type="EMBL" id="ACR11746.1"/>
    </source>
</evidence>
<feature type="binding site" evidence="2">
    <location>
        <position position="99"/>
    </location>
    <ligand>
        <name>Cu cation</name>
        <dbReference type="ChEBI" id="CHEBI:23378"/>
    </ligand>
</feature>
<comment type="similarity">
    <text evidence="1">Belongs to the SCO1/2 family.</text>
</comment>
<feature type="binding site" evidence="2">
    <location>
        <position position="183"/>
    </location>
    <ligand>
        <name>Cu cation</name>
        <dbReference type="ChEBI" id="CHEBI:23378"/>
    </ligand>
</feature>
<evidence type="ECO:0000313" key="6">
    <source>
        <dbReference type="Proteomes" id="UP000009080"/>
    </source>
</evidence>
<dbReference type="RefSeq" id="WP_015817857.1">
    <property type="nucleotide sequence ID" value="NC_012997.1"/>
</dbReference>
<keyword evidence="4" id="KW-1133">Transmembrane helix</keyword>
<dbReference type="EMBL" id="CP001614">
    <property type="protein sequence ID" value="ACR11746.1"/>
    <property type="molecule type" value="Genomic_DNA"/>
</dbReference>
<keyword evidence="6" id="KW-1185">Reference proteome</keyword>
<dbReference type="Gene3D" id="3.40.30.10">
    <property type="entry name" value="Glutaredoxin"/>
    <property type="match status" value="1"/>
</dbReference>
<keyword evidence="4" id="KW-0812">Transmembrane</keyword>
<evidence type="ECO:0000256" key="3">
    <source>
        <dbReference type="PIRSR" id="PIRSR603782-2"/>
    </source>
</evidence>
<feature type="binding site" evidence="2">
    <location>
        <position position="95"/>
    </location>
    <ligand>
        <name>Cu cation</name>
        <dbReference type="ChEBI" id="CHEBI:23378"/>
    </ligand>
</feature>
<dbReference type="HOGENOM" id="CLU_050131_3_2_6"/>
<dbReference type="OrthoDB" id="9790194at2"/>
<evidence type="ECO:0000256" key="2">
    <source>
        <dbReference type="PIRSR" id="PIRSR603782-1"/>
    </source>
</evidence>
<protein>
    <submittedName>
        <fullName evidence="5">Ggdef</fullName>
    </submittedName>
</protein>
<dbReference type="GO" id="GO:0046872">
    <property type="term" value="F:metal ion binding"/>
    <property type="evidence" value="ECO:0007669"/>
    <property type="project" value="UniProtKB-KW"/>
</dbReference>
<keyword evidence="2" id="KW-0479">Metal-binding</keyword>
<dbReference type="CDD" id="cd02968">
    <property type="entry name" value="SCO"/>
    <property type="match status" value="1"/>
</dbReference>
<dbReference type="Proteomes" id="UP000009080">
    <property type="component" value="Chromosome"/>
</dbReference>
<sequence length="221" mass="25132">MEILAAQKSPVQKRRIRQTVVYLLLLMALMVLGVFYRITQPRILSSHELRANGAILFDHPRIIEDFRLQDEKGQAFTQAELTGHWTLLFLGFTHCPDICPTTLAKLAEVHKNLQPEIAAQTRVVLLSVDPARDTPVKLAEYVHYFNPEFIGLTGDFRQIMTLTQNLNGVFQKVVQGDDYTVDHTANLILINPEGHYQGFIQPPFELARLTTVIESIVSAYY</sequence>
<dbReference type="AlphaFoldDB" id="C5BKU6"/>
<dbReference type="STRING" id="377629.TERTU_0087"/>
<keyword evidence="2" id="KW-0186">Copper</keyword>
<name>C5BKU6_TERTT</name>
<dbReference type="eggNOG" id="COG1999">
    <property type="taxonomic scope" value="Bacteria"/>
</dbReference>
<feature type="transmembrane region" description="Helical" evidence="4">
    <location>
        <begin position="20"/>
        <end position="38"/>
    </location>
</feature>
<proteinExistence type="inferred from homology"/>
<dbReference type="KEGG" id="ttu:TERTU_0087"/>
<gene>
    <name evidence="5" type="ordered locus">TERTU_0087</name>
</gene>
<keyword evidence="4" id="KW-0472">Membrane</keyword>
<dbReference type="Pfam" id="PF02630">
    <property type="entry name" value="SCO1-SenC"/>
    <property type="match status" value="1"/>
</dbReference>